<organism evidence="2 3">
    <name type="scientific">Nannocystis pusilla</name>
    <dbReference type="NCBI Taxonomy" id="889268"/>
    <lineage>
        <taxon>Bacteria</taxon>
        <taxon>Pseudomonadati</taxon>
        <taxon>Myxococcota</taxon>
        <taxon>Polyangia</taxon>
        <taxon>Nannocystales</taxon>
        <taxon>Nannocystaceae</taxon>
        <taxon>Nannocystis</taxon>
    </lineage>
</organism>
<dbReference type="Proteomes" id="UP001150924">
    <property type="component" value="Unassembled WGS sequence"/>
</dbReference>
<dbReference type="EMBL" id="JAPNKE010000002">
    <property type="protein sequence ID" value="MCY1005279.1"/>
    <property type="molecule type" value="Genomic_DNA"/>
</dbReference>
<feature type="region of interest" description="Disordered" evidence="1">
    <location>
        <begin position="13"/>
        <end position="90"/>
    </location>
</feature>
<gene>
    <name evidence="2" type="ORF">OV079_06770</name>
</gene>
<proteinExistence type="predicted"/>
<keyword evidence="2" id="KW-0456">Lyase</keyword>
<comment type="caution">
    <text evidence="2">The sequence shown here is derived from an EMBL/GenBank/DDBJ whole genome shotgun (WGS) entry which is preliminary data.</text>
</comment>
<evidence type="ECO:0000313" key="2">
    <source>
        <dbReference type="EMBL" id="MCY1005279.1"/>
    </source>
</evidence>
<evidence type="ECO:0000256" key="1">
    <source>
        <dbReference type="SAM" id="MobiDB-lite"/>
    </source>
</evidence>
<dbReference type="AlphaFoldDB" id="A0A9X3IW96"/>
<protein>
    <submittedName>
        <fullName evidence="2">Lyase</fullName>
    </submittedName>
</protein>
<dbReference type="SUPFAM" id="SSF63829">
    <property type="entry name" value="Calcium-dependent phosphotriesterase"/>
    <property type="match status" value="1"/>
</dbReference>
<name>A0A9X3IW96_9BACT</name>
<dbReference type="SUPFAM" id="SSF63825">
    <property type="entry name" value="YWTD domain"/>
    <property type="match status" value="1"/>
</dbReference>
<keyword evidence="3" id="KW-1185">Reference proteome</keyword>
<dbReference type="Gene3D" id="2.130.10.10">
    <property type="entry name" value="YVTN repeat-like/Quinoprotein amine dehydrogenase"/>
    <property type="match status" value="1"/>
</dbReference>
<accession>A0A9X3IW96</accession>
<dbReference type="InterPro" id="IPR015943">
    <property type="entry name" value="WD40/YVTN_repeat-like_dom_sf"/>
</dbReference>
<reference evidence="2" key="1">
    <citation type="submission" date="2022-11" db="EMBL/GenBank/DDBJ databases">
        <title>Minimal conservation of predation-associated metabolite biosynthetic gene clusters underscores biosynthetic potential of Myxococcota including descriptions for ten novel species: Archangium lansinium sp. nov., Myxococcus landrumus sp. nov., Nannocystis bai.</title>
        <authorList>
            <person name="Ahearne A."/>
            <person name="Stevens C."/>
            <person name="Phillips K."/>
        </authorList>
    </citation>
    <scope>NUCLEOTIDE SEQUENCE</scope>
    <source>
        <strain evidence="2">Na p29</strain>
    </source>
</reference>
<dbReference type="GO" id="GO:0016829">
    <property type="term" value="F:lyase activity"/>
    <property type="evidence" value="ECO:0007669"/>
    <property type="project" value="UniProtKB-KW"/>
</dbReference>
<evidence type="ECO:0000313" key="3">
    <source>
        <dbReference type="Proteomes" id="UP001150924"/>
    </source>
</evidence>
<feature type="compositionally biased region" description="Polar residues" evidence="1">
    <location>
        <begin position="38"/>
        <end position="88"/>
    </location>
</feature>
<sequence>MAVAGLLVACGDSGRADSASATAPTTVATSIGSLTLPPETTMTDPTQGGSMSASEGTDGTVGQTESASGDPPTTSNGSMSGMTMTTNGGPKFDLGVTPDGGMGCAGDMDIDESFIWIPATSDGLVSKINTRTLVEEARYLTGPSGGAESVSRTAVSGDGRFVVVNARGTGRSTAVAANIADCIDFNGDGQITTSTSVADIKPWGTDECVVWTLVHANWSGQYIEGPRGITWTIGDYDKATCTYKNQKVWLGFGALQAGSANMVRLDGATGVMEQSLEAVAWNGSGYAPYGGALDPLGNAWFTGLRGKLARVNANENPITLTRIPQPSNIQTYGMTVDRNGNPWLAGCSGPVSTYDVATSQWISVAGTNACHRGMAIDHDDHAWVASNSPCGLVEIDVPTRTLVAQHTLAQCSTPIGVSVDVDGFVWLVDQQGWAWKIDPLNVPAMQNIPVAGDHYVYSDMTGGQLKSVTPAGLIARAASTRATSLPPVGYDGTTRWR</sequence>
<dbReference type="RefSeq" id="WP_267766924.1">
    <property type="nucleotide sequence ID" value="NZ_JAPNKE010000002.1"/>
</dbReference>
<feature type="compositionally biased region" description="Low complexity" evidence="1">
    <location>
        <begin position="18"/>
        <end position="30"/>
    </location>
</feature>